<keyword evidence="2 8" id="KW-0812">Transmembrane</keyword>
<evidence type="ECO:0000313" key="10">
    <source>
        <dbReference type="Proteomes" id="UP000000715"/>
    </source>
</evidence>
<evidence type="ECO:0000256" key="1">
    <source>
        <dbReference type="ARBA" id="ARBA00004167"/>
    </source>
</evidence>
<keyword evidence="6 8" id="KW-1133">Transmembrane helix</keyword>
<dbReference type="OrthoDB" id="8121437at2759"/>
<evidence type="ECO:0000313" key="11">
    <source>
        <dbReference type="RefSeq" id="XP_004760860.2"/>
    </source>
</evidence>
<feature type="domain" description="3CxxC-type" evidence="9">
    <location>
        <begin position="48"/>
        <end position="160"/>
    </location>
</feature>
<dbReference type="PANTHER" id="PTHR14402">
    <property type="entry name" value="RECEPTOR TRANSPORTING PROTEIN"/>
    <property type="match status" value="1"/>
</dbReference>
<evidence type="ECO:0000256" key="3">
    <source>
        <dbReference type="ARBA" id="ARBA00022723"/>
    </source>
</evidence>
<dbReference type="PANTHER" id="PTHR14402:SF9">
    <property type="entry name" value="RECEPTOR-TRANSPORTING PROTEIN 3"/>
    <property type="match status" value="1"/>
</dbReference>
<keyword evidence="5" id="KW-0862">Zinc</keyword>
<keyword evidence="3" id="KW-0479">Metal-binding</keyword>
<evidence type="ECO:0000256" key="6">
    <source>
        <dbReference type="ARBA" id="ARBA00022989"/>
    </source>
</evidence>
<evidence type="ECO:0000256" key="7">
    <source>
        <dbReference type="ARBA" id="ARBA00023136"/>
    </source>
</evidence>
<dbReference type="GO" id="GO:0001580">
    <property type="term" value="P:detection of chemical stimulus involved in sensory perception of bitter taste"/>
    <property type="evidence" value="ECO:0007669"/>
    <property type="project" value="TreeGrafter"/>
</dbReference>
<keyword evidence="4" id="KW-0863">Zinc-finger</keyword>
<dbReference type="GO" id="GO:0031849">
    <property type="term" value="F:olfactory receptor binding"/>
    <property type="evidence" value="ECO:0007669"/>
    <property type="project" value="TreeGrafter"/>
</dbReference>
<dbReference type="Proteomes" id="UP000000715">
    <property type="component" value="Unplaced"/>
</dbReference>
<dbReference type="InterPro" id="IPR027377">
    <property type="entry name" value="ZAR1/RTP1-5-like_Znf-3CxxC"/>
</dbReference>
<feature type="transmembrane region" description="Helical" evidence="8">
    <location>
        <begin position="451"/>
        <end position="469"/>
    </location>
</feature>
<dbReference type="InterPro" id="IPR026096">
    <property type="entry name" value="R-trans_p"/>
</dbReference>
<keyword evidence="7 8" id="KW-0472">Membrane</keyword>
<dbReference type="GeneID" id="101691341"/>
<accession>A0A8U0MYZ9</accession>
<gene>
    <name evidence="11" type="primary">RTP3</name>
</gene>
<evidence type="ECO:0000256" key="8">
    <source>
        <dbReference type="SAM" id="Phobius"/>
    </source>
</evidence>
<dbReference type="KEGG" id="mpuf:101691341"/>
<proteinExistence type="predicted"/>
<reference evidence="11" key="1">
    <citation type="submission" date="2025-08" db="UniProtKB">
        <authorList>
            <consortium name="RefSeq"/>
        </authorList>
    </citation>
    <scope>IDENTIFICATION</scope>
    <source>
        <tissue evidence="11">Brain</tissue>
    </source>
</reference>
<dbReference type="CTD" id="83597"/>
<evidence type="ECO:0000256" key="2">
    <source>
        <dbReference type="ARBA" id="ARBA00022692"/>
    </source>
</evidence>
<sequence>MNQDTELWKQVFQELIQEVKPRHKWTLTEDKDLLPNSLEPGWSQYQQWAFARFQCSLCSRSWASSQVQVVFHMHKTRGKPRGNVKMRVFAQRCQKCHQSPFEVPEFTKENISRILNNLVFRILKKCYREGFKSMEEIPTIREITLEGPHDSNNCEACLQGFCAQSGFSEAVQSPVSPSLPAISSPALGTTIPMPFPSRSGTTVDTVKGNITVDRVKGNITADTVRGNITVDTMKRNITTDAVRGNITADTVKRNITTDAVRGNITADAVKRNITADTVKRNITADTVRGNLTVDTAKKNITTDAVRGNITADAVKRNITADTVKRNITADTVRGNLTVDTVKRNITTDAVRGNITADAVKRNITTDTVRGNITTDTERGNSTVDIEKWNAIANKGKALPQPWHPGSREAAILPTHWSPRANTQHHVETRIQVSTHSEVFHPHTAPNPRRKNLNVCCCFFILIIVVVIVVESIQWTSK</sequence>
<dbReference type="SMART" id="SM01328">
    <property type="entry name" value="zf-3CxxC"/>
    <property type="match status" value="1"/>
</dbReference>
<dbReference type="RefSeq" id="XP_004760860.2">
    <property type="nucleotide sequence ID" value="XM_004760803.3"/>
</dbReference>
<comment type="subcellular location">
    <subcellularLocation>
        <location evidence="1">Membrane</location>
        <topology evidence="1">Single-pass membrane protein</topology>
    </subcellularLocation>
</comment>
<dbReference type="GO" id="GO:0016020">
    <property type="term" value="C:membrane"/>
    <property type="evidence" value="ECO:0007669"/>
    <property type="project" value="UniProtKB-SubCell"/>
</dbReference>
<keyword evidence="10" id="KW-1185">Reference proteome</keyword>
<keyword evidence="11" id="KW-0675">Receptor</keyword>
<evidence type="ECO:0000256" key="5">
    <source>
        <dbReference type="ARBA" id="ARBA00022833"/>
    </source>
</evidence>
<name>A0A8U0MYZ9_MUSPF</name>
<dbReference type="GO" id="GO:0008270">
    <property type="term" value="F:zinc ion binding"/>
    <property type="evidence" value="ECO:0007669"/>
    <property type="project" value="UniProtKB-KW"/>
</dbReference>
<dbReference type="GO" id="GO:0005737">
    <property type="term" value="C:cytoplasm"/>
    <property type="evidence" value="ECO:0007669"/>
    <property type="project" value="TreeGrafter"/>
</dbReference>
<dbReference type="Pfam" id="PF13695">
    <property type="entry name" value="Zn_ribbon_3CxxC"/>
    <property type="match status" value="1"/>
</dbReference>
<dbReference type="GO" id="GO:0006612">
    <property type="term" value="P:protein targeting to membrane"/>
    <property type="evidence" value="ECO:0007669"/>
    <property type="project" value="TreeGrafter"/>
</dbReference>
<evidence type="ECO:0000256" key="4">
    <source>
        <dbReference type="ARBA" id="ARBA00022771"/>
    </source>
</evidence>
<protein>
    <submittedName>
        <fullName evidence="11">Receptor-transporting protein 3</fullName>
    </submittedName>
</protein>
<dbReference type="AlphaFoldDB" id="A0A8U0MYZ9"/>
<evidence type="ECO:0000259" key="9">
    <source>
        <dbReference type="SMART" id="SM01328"/>
    </source>
</evidence>
<dbReference type="GO" id="GO:0051205">
    <property type="term" value="P:protein insertion into membrane"/>
    <property type="evidence" value="ECO:0007669"/>
    <property type="project" value="TreeGrafter"/>
</dbReference>
<organism evidence="10 11">
    <name type="scientific">Mustela putorius furo</name>
    <name type="common">European domestic ferret</name>
    <name type="synonym">Mustela furo</name>
    <dbReference type="NCBI Taxonomy" id="9669"/>
    <lineage>
        <taxon>Eukaryota</taxon>
        <taxon>Metazoa</taxon>
        <taxon>Chordata</taxon>
        <taxon>Craniata</taxon>
        <taxon>Vertebrata</taxon>
        <taxon>Euteleostomi</taxon>
        <taxon>Mammalia</taxon>
        <taxon>Eutheria</taxon>
        <taxon>Laurasiatheria</taxon>
        <taxon>Carnivora</taxon>
        <taxon>Caniformia</taxon>
        <taxon>Musteloidea</taxon>
        <taxon>Mustelidae</taxon>
        <taxon>Mustelinae</taxon>
        <taxon>Mustela</taxon>
    </lineage>
</organism>